<keyword evidence="1" id="KW-0677">Repeat</keyword>
<dbReference type="Proteomes" id="UP000094527">
    <property type="component" value="Unassembled WGS sequence"/>
</dbReference>
<accession>A0A1D2NFX4</accession>
<feature type="domain" description="DM13" evidence="2">
    <location>
        <begin position="40"/>
        <end position="147"/>
    </location>
</feature>
<sequence length="445" mass="48012">MVNHASHLNTILNDNISCSFFLKFTADSLLLQNVGSAYRGKYLGPLTSRKHSVTGHVYAVDSRTLHLQGFTYDGTGPDAFFWIGFTESPSPQGIIVPNERGTKEVLTAYNGNDITISLPDGLTLRDIKWFAVWCRAYEVNFGDLYIPPNFDYPQPHVIGSIVGQGVSSGPIVVVDAQTILVPDFTYDGQAPDLHFWVGRGAPGPDGIRVPDETGGDAALARADKKTLVLSLPGDLTIFDIDYFGLWSRLYGIDYGHVRIQPSLNVPPSLRMLGISPQLLSVTPSPYLQTTTAAAAYPQQLAYVHHDTNALVHPAPTYVQTTATTAVAPIAQQLPQQQYYHFVETQKPVVHQPTHAVHYNTALGSAIAAPQGNLITYHQASTPSFAAAPVHTNHITQDGLFYSHAPLTAAATTTALSGGYHTIGANGFSTYTLRTSHGAATAAALY</sequence>
<dbReference type="PROSITE" id="PS51549">
    <property type="entry name" value="DM13"/>
    <property type="match status" value="2"/>
</dbReference>
<evidence type="ECO:0000313" key="4">
    <source>
        <dbReference type="Proteomes" id="UP000094527"/>
    </source>
</evidence>
<dbReference type="SMART" id="SM00686">
    <property type="entry name" value="DM13"/>
    <property type="match status" value="2"/>
</dbReference>
<evidence type="ECO:0000313" key="3">
    <source>
        <dbReference type="EMBL" id="ODN04127.1"/>
    </source>
</evidence>
<dbReference type="PANTHER" id="PTHR24036:SF13">
    <property type="entry name" value="PROTEIN SKELETOR, ISOFORMS D_E"/>
    <property type="match status" value="1"/>
</dbReference>
<dbReference type="AlphaFoldDB" id="A0A1D2NFX4"/>
<proteinExistence type="predicted"/>
<dbReference type="OrthoDB" id="2448405at2759"/>
<evidence type="ECO:0000256" key="1">
    <source>
        <dbReference type="ARBA" id="ARBA00022737"/>
    </source>
</evidence>
<dbReference type="InterPro" id="IPR052126">
    <property type="entry name" value="Spindle_Org/Thrombomodulin"/>
</dbReference>
<protein>
    <submittedName>
        <fullName evidence="3">Protein Skeletor, isoforms B/C</fullName>
    </submittedName>
</protein>
<reference evidence="3 4" key="1">
    <citation type="journal article" date="2016" name="Genome Biol. Evol.">
        <title>Gene Family Evolution Reflects Adaptation to Soil Environmental Stressors in the Genome of the Collembolan Orchesella cincta.</title>
        <authorList>
            <person name="Faddeeva-Vakhrusheva A."/>
            <person name="Derks M.F."/>
            <person name="Anvar S.Y."/>
            <person name="Agamennone V."/>
            <person name="Suring W."/>
            <person name="Smit S."/>
            <person name="van Straalen N.M."/>
            <person name="Roelofs D."/>
        </authorList>
    </citation>
    <scope>NUCLEOTIDE SEQUENCE [LARGE SCALE GENOMIC DNA]</scope>
    <source>
        <tissue evidence="3">Mixed pool</tissue>
    </source>
</reference>
<keyword evidence="4" id="KW-1185">Reference proteome</keyword>
<dbReference type="EMBL" id="LJIJ01000054">
    <property type="protein sequence ID" value="ODN04127.1"/>
    <property type="molecule type" value="Genomic_DNA"/>
</dbReference>
<evidence type="ECO:0000259" key="2">
    <source>
        <dbReference type="PROSITE" id="PS51549"/>
    </source>
</evidence>
<dbReference type="Pfam" id="PF10517">
    <property type="entry name" value="DM13"/>
    <property type="match status" value="2"/>
</dbReference>
<dbReference type="PANTHER" id="PTHR24036">
    <property type="entry name" value="SKELETOR-RELATED"/>
    <property type="match status" value="1"/>
</dbReference>
<dbReference type="InterPro" id="IPR019545">
    <property type="entry name" value="DM13_domain"/>
</dbReference>
<comment type="caution">
    <text evidence="3">The sequence shown here is derived from an EMBL/GenBank/DDBJ whole genome shotgun (WGS) entry which is preliminary data.</text>
</comment>
<name>A0A1D2NFX4_ORCCI</name>
<feature type="domain" description="DM13" evidence="2">
    <location>
        <begin position="156"/>
        <end position="260"/>
    </location>
</feature>
<organism evidence="3 4">
    <name type="scientific">Orchesella cincta</name>
    <name type="common">Springtail</name>
    <name type="synonym">Podura cincta</name>
    <dbReference type="NCBI Taxonomy" id="48709"/>
    <lineage>
        <taxon>Eukaryota</taxon>
        <taxon>Metazoa</taxon>
        <taxon>Ecdysozoa</taxon>
        <taxon>Arthropoda</taxon>
        <taxon>Hexapoda</taxon>
        <taxon>Collembola</taxon>
        <taxon>Entomobryomorpha</taxon>
        <taxon>Entomobryoidea</taxon>
        <taxon>Orchesellidae</taxon>
        <taxon>Orchesellinae</taxon>
        <taxon>Orchesella</taxon>
    </lineage>
</organism>
<gene>
    <name evidence="3" type="ORF">Ocin01_02548</name>
</gene>